<dbReference type="Proteomes" id="UP000215506">
    <property type="component" value="Unassembled WGS sequence"/>
</dbReference>
<dbReference type="Pfam" id="PF06114">
    <property type="entry name" value="Peptidase_M78"/>
    <property type="match status" value="1"/>
</dbReference>
<protein>
    <recommendedName>
        <fullName evidence="1">IrrE N-terminal-like domain-containing protein</fullName>
    </recommendedName>
</protein>
<feature type="domain" description="IrrE N-terminal-like" evidence="1">
    <location>
        <begin position="108"/>
        <end position="226"/>
    </location>
</feature>
<dbReference type="EMBL" id="NGAF01000031">
    <property type="protein sequence ID" value="OXR40508.1"/>
    <property type="molecule type" value="Genomic_DNA"/>
</dbReference>
<dbReference type="Gene3D" id="1.10.10.2910">
    <property type="match status" value="1"/>
</dbReference>
<sequence>MLNSYARVLDVPVALLRQVIPEQPPEGIHFRSQTVPQQRRHKVIADANFVAWILNHLMTEAEVEPDFPLTLPSFDADLMEGGAREAAHLLRRAWRIHGPVRDIAGLLEQAGVFIISMPPQVVGVDAVTVRTLGAVTAVILLNDAVPEDRKRHTLAHELGHLVLDDATISRSIRENEDRADAFAGEFLAPYSELRSTVSNIAPAQLEQLEELRARWGVSLSSLIRRAFLAGDLTESQYRYWFRVLNARNLLRAKLASSYPVSPRAAGELLTALRESGYSANDMAELTSCGLRELQDIFGTAWPFLALRPRLRVVTPIG</sequence>
<dbReference type="PANTHER" id="PTHR43236">
    <property type="entry name" value="ANTITOXIN HIGA1"/>
    <property type="match status" value="1"/>
</dbReference>
<dbReference type="InterPro" id="IPR010359">
    <property type="entry name" value="IrrE_HExxH"/>
</dbReference>
<accession>A0A231GV95</accession>
<organism evidence="2 3">
    <name type="scientific">Nocardia cerradoensis</name>
    <dbReference type="NCBI Taxonomy" id="85688"/>
    <lineage>
        <taxon>Bacteria</taxon>
        <taxon>Bacillati</taxon>
        <taxon>Actinomycetota</taxon>
        <taxon>Actinomycetes</taxon>
        <taxon>Mycobacteriales</taxon>
        <taxon>Nocardiaceae</taxon>
        <taxon>Nocardia</taxon>
    </lineage>
</organism>
<evidence type="ECO:0000313" key="2">
    <source>
        <dbReference type="EMBL" id="OXR40508.1"/>
    </source>
</evidence>
<evidence type="ECO:0000313" key="3">
    <source>
        <dbReference type="Proteomes" id="UP000215506"/>
    </source>
</evidence>
<proteinExistence type="predicted"/>
<comment type="caution">
    <text evidence="2">The sequence shown here is derived from an EMBL/GenBank/DDBJ whole genome shotgun (WGS) entry which is preliminary data.</text>
</comment>
<gene>
    <name evidence="2" type="ORF">B7C42_07447</name>
</gene>
<reference evidence="2 3" key="1">
    <citation type="submission" date="2017-07" db="EMBL/GenBank/DDBJ databases">
        <title>First draft Genome Sequence of Nocardia cerradoensis isolated from human infection.</title>
        <authorList>
            <person name="Carrasco G."/>
        </authorList>
    </citation>
    <scope>NUCLEOTIDE SEQUENCE [LARGE SCALE GENOMIC DNA]</scope>
    <source>
        <strain evidence="2 3">CNM20130759</strain>
    </source>
</reference>
<name>A0A231GV95_9NOCA</name>
<evidence type="ECO:0000259" key="1">
    <source>
        <dbReference type="Pfam" id="PF06114"/>
    </source>
</evidence>
<dbReference type="PANTHER" id="PTHR43236:SF1">
    <property type="entry name" value="BLL7220 PROTEIN"/>
    <property type="match status" value="1"/>
</dbReference>
<keyword evidence="3" id="KW-1185">Reference proteome</keyword>
<dbReference type="AlphaFoldDB" id="A0A231GV95"/>
<dbReference type="InterPro" id="IPR052345">
    <property type="entry name" value="Rad_response_metalloprotease"/>
</dbReference>